<dbReference type="Pfam" id="PF01464">
    <property type="entry name" value="SLT"/>
    <property type="match status" value="1"/>
</dbReference>
<evidence type="ECO:0000256" key="2">
    <source>
        <dbReference type="SAM" id="SignalP"/>
    </source>
</evidence>
<sequence length="338" mass="37042">MCFLSQFSRLFTFVVLGSSLICTLASDPGQAPNLSNFKLLPRGNDDMVTDHLKTFRKATKHKMKNIHRLNTQHHKKQKAKKSCKISHHAKKSKSEKANKKDNVYHEKQEYLLPHQSQAVGSILHATSACGNAQPTRAITEGSGPNGNESFLNCGITEGGWKPPHVTMSMITHSSLDQEPAKSTFAPCQKFRPLFEKHGSKHGIPSIFLAAFAMQESNCRPDVVGDQGGAFGLMQITKDKCGNAPGGNCADPDYNIEMAAKTFSDGLSEANGNVLLAVGGYNGWMPGLTKDKAMEAKQQGCCVCQQNLDYLQHFFNAWIQGVDPQSRRLGTFRNLEACG</sequence>
<dbReference type="InterPro" id="IPR023346">
    <property type="entry name" value="Lysozyme-like_dom_sf"/>
</dbReference>
<gene>
    <name evidence="4" type="ORF">PGTUg99_019171</name>
</gene>
<accession>A0A5B0M4I6</accession>
<dbReference type="InterPro" id="IPR008258">
    <property type="entry name" value="Transglycosylase_SLT_dom_1"/>
</dbReference>
<feature type="region of interest" description="Disordered" evidence="1">
    <location>
        <begin position="70"/>
        <end position="99"/>
    </location>
</feature>
<feature type="domain" description="Transglycosylase SLT" evidence="3">
    <location>
        <begin position="193"/>
        <end position="282"/>
    </location>
</feature>
<feature type="chain" id="PRO_5022734456" description="Transglycosylase SLT domain-containing protein" evidence="2">
    <location>
        <begin position="26"/>
        <end position="338"/>
    </location>
</feature>
<feature type="signal peptide" evidence="2">
    <location>
        <begin position="1"/>
        <end position="25"/>
    </location>
</feature>
<evidence type="ECO:0000313" key="4">
    <source>
        <dbReference type="EMBL" id="KAA1071133.1"/>
    </source>
</evidence>
<organism evidence="4 5">
    <name type="scientific">Puccinia graminis f. sp. tritici</name>
    <dbReference type="NCBI Taxonomy" id="56615"/>
    <lineage>
        <taxon>Eukaryota</taxon>
        <taxon>Fungi</taxon>
        <taxon>Dikarya</taxon>
        <taxon>Basidiomycota</taxon>
        <taxon>Pucciniomycotina</taxon>
        <taxon>Pucciniomycetes</taxon>
        <taxon>Pucciniales</taxon>
        <taxon>Pucciniaceae</taxon>
        <taxon>Puccinia</taxon>
    </lineage>
</organism>
<dbReference type="Gene3D" id="1.10.530.10">
    <property type="match status" value="1"/>
</dbReference>
<keyword evidence="2" id="KW-0732">Signal</keyword>
<dbReference type="Proteomes" id="UP000325313">
    <property type="component" value="Unassembled WGS sequence"/>
</dbReference>
<protein>
    <recommendedName>
        <fullName evidence="3">Transglycosylase SLT domain-containing protein</fullName>
    </recommendedName>
</protein>
<dbReference type="EMBL" id="VDEP01000480">
    <property type="protein sequence ID" value="KAA1071133.1"/>
    <property type="molecule type" value="Genomic_DNA"/>
</dbReference>
<feature type="compositionally biased region" description="Basic residues" evidence="1">
    <location>
        <begin position="70"/>
        <end position="91"/>
    </location>
</feature>
<name>A0A5B0M4I6_PUCGR</name>
<comment type="caution">
    <text evidence="4">The sequence shown here is derived from an EMBL/GenBank/DDBJ whole genome shotgun (WGS) entry which is preliminary data.</text>
</comment>
<dbReference type="AlphaFoldDB" id="A0A5B0M4I6"/>
<reference evidence="4 5" key="1">
    <citation type="submission" date="2019-05" db="EMBL/GenBank/DDBJ databases">
        <title>Emergence of the Ug99 lineage of the wheat stem rust pathogen through somatic hybridization.</title>
        <authorList>
            <person name="Li F."/>
            <person name="Upadhyaya N.M."/>
            <person name="Sperschneider J."/>
            <person name="Matny O."/>
            <person name="Nguyen-Phuc H."/>
            <person name="Mago R."/>
            <person name="Raley C."/>
            <person name="Miller M.E."/>
            <person name="Silverstein K.A.T."/>
            <person name="Henningsen E."/>
            <person name="Hirsch C.D."/>
            <person name="Visser B."/>
            <person name="Pretorius Z.A."/>
            <person name="Steffenson B.J."/>
            <person name="Schwessinger B."/>
            <person name="Dodds P.N."/>
            <person name="Figueroa M."/>
        </authorList>
    </citation>
    <scope>NUCLEOTIDE SEQUENCE [LARGE SCALE GENOMIC DNA]</scope>
    <source>
        <strain evidence="4 5">Ug99</strain>
    </source>
</reference>
<evidence type="ECO:0000313" key="5">
    <source>
        <dbReference type="Proteomes" id="UP000325313"/>
    </source>
</evidence>
<evidence type="ECO:0000259" key="3">
    <source>
        <dbReference type="Pfam" id="PF01464"/>
    </source>
</evidence>
<proteinExistence type="predicted"/>
<dbReference type="SUPFAM" id="SSF53955">
    <property type="entry name" value="Lysozyme-like"/>
    <property type="match status" value="1"/>
</dbReference>
<evidence type="ECO:0000256" key="1">
    <source>
        <dbReference type="SAM" id="MobiDB-lite"/>
    </source>
</evidence>